<keyword evidence="4" id="KW-1185">Reference proteome</keyword>
<evidence type="ECO:0000259" key="2">
    <source>
        <dbReference type="Pfam" id="PF26082"/>
    </source>
</evidence>
<dbReference type="RefSeq" id="XP_070919795.1">
    <property type="nucleotide sequence ID" value="XM_071063694.1"/>
</dbReference>
<evidence type="ECO:0000313" key="3">
    <source>
        <dbReference type="EMBL" id="GAB1318064.1"/>
    </source>
</evidence>
<reference evidence="3 4" key="1">
    <citation type="submission" date="2024-09" db="EMBL/GenBank/DDBJ databases">
        <title>Itraconazole resistance in Madurella fahalii resulting from another homologue of gene encoding cytochrome P450 14-alpha sterol demethylase (CYP51).</title>
        <authorList>
            <person name="Yoshioka I."/>
            <person name="Fahal A.H."/>
            <person name="Kaneko S."/>
            <person name="Yaguchi T."/>
        </authorList>
    </citation>
    <scope>NUCLEOTIDE SEQUENCE [LARGE SCALE GENOMIC DNA]</scope>
    <source>
        <strain evidence="3 4">IFM 68171</strain>
    </source>
</reference>
<dbReference type="EMBL" id="BAAFSV010000004">
    <property type="protein sequence ID" value="GAB1318064.1"/>
    <property type="molecule type" value="Genomic_DNA"/>
</dbReference>
<comment type="caution">
    <text evidence="3">The sequence shown here is derived from an EMBL/GenBank/DDBJ whole genome shotgun (WGS) entry which is preliminary data.</text>
</comment>
<name>A0ABQ0GJY8_9PEZI</name>
<gene>
    <name evidence="3" type="ORF">MFIFM68171_08274</name>
</gene>
<evidence type="ECO:0000256" key="1">
    <source>
        <dbReference type="SAM" id="MobiDB-lite"/>
    </source>
</evidence>
<evidence type="ECO:0000313" key="4">
    <source>
        <dbReference type="Proteomes" id="UP001628179"/>
    </source>
</evidence>
<proteinExistence type="predicted"/>
<feature type="compositionally biased region" description="Low complexity" evidence="1">
    <location>
        <begin position="120"/>
        <end position="133"/>
    </location>
</feature>
<sequence>MPDAPDGIFDCPISFLPVTDIQTRKEWKKHVFNDLRPYVYTTKACTRATVLFTHSRVWAEHEASHSEPESLSSEWCFCSALYQVKGPSYFKHVSAHLREISLSVLPQQVDDDYESDSNDGDLLSTSTSSLASRLSKEANDGERSMGQHRISLADPSALWRPRNLVSVRPNSCLGLFLSN</sequence>
<protein>
    <recommendedName>
        <fullName evidence="2">Oxidoreductase acuF-like C2H2 type zinc-finger domain-containing protein</fullName>
    </recommendedName>
</protein>
<dbReference type="GeneID" id="98179017"/>
<accession>A0ABQ0GJY8</accession>
<organism evidence="3 4">
    <name type="scientific">Madurella fahalii</name>
    <dbReference type="NCBI Taxonomy" id="1157608"/>
    <lineage>
        <taxon>Eukaryota</taxon>
        <taxon>Fungi</taxon>
        <taxon>Dikarya</taxon>
        <taxon>Ascomycota</taxon>
        <taxon>Pezizomycotina</taxon>
        <taxon>Sordariomycetes</taxon>
        <taxon>Sordariomycetidae</taxon>
        <taxon>Sordariales</taxon>
        <taxon>Sordariales incertae sedis</taxon>
        <taxon>Madurella</taxon>
    </lineage>
</organism>
<dbReference type="Pfam" id="PF26082">
    <property type="entry name" value="zf-C2H2_AcuF"/>
    <property type="match status" value="1"/>
</dbReference>
<dbReference type="InterPro" id="IPR058925">
    <property type="entry name" value="zf-C2H2_AcuF"/>
</dbReference>
<feature type="compositionally biased region" description="Basic and acidic residues" evidence="1">
    <location>
        <begin position="134"/>
        <end position="145"/>
    </location>
</feature>
<dbReference type="Proteomes" id="UP001628179">
    <property type="component" value="Unassembled WGS sequence"/>
</dbReference>
<feature type="domain" description="Oxidoreductase acuF-like C2H2 type zinc-finger" evidence="2">
    <location>
        <begin position="8"/>
        <end position="35"/>
    </location>
</feature>
<feature type="region of interest" description="Disordered" evidence="1">
    <location>
        <begin position="111"/>
        <end position="147"/>
    </location>
</feature>